<dbReference type="InterPro" id="IPR001680">
    <property type="entry name" value="WD40_rpt"/>
</dbReference>
<dbReference type="Gene3D" id="2.130.10.10">
    <property type="entry name" value="YVTN repeat-like/Quinoprotein amine dehydrogenase"/>
    <property type="match status" value="1"/>
</dbReference>
<dbReference type="PANTHER" id="PTHR44813">
    <property type="entry name" value="MITOGEN-ACTIVATED PROTEIN KINASE-BINDING PROTEIN 1"/>
    <property type="match status" value="1"/>
</dbReference>
<dbReference type="InterPro" id="IPR015943">
    <property type="entry name" value="WD40/YVTN_repeat-like_dom_sf"/>
</dbReference>
<gene>
    <name evidence="1" type="ORF">RRG08_017761</name>
</gene>
<dbReference type="InterPro" id="IPR055292">
    <property type="entry name" value="MABP1"/>
</dbReference>
<dbReference type="AlphaFoldDB" id="A0AAE0XR58"/>
<protein>
    <submittedName>
        <fullName evidence="1">Uncharacterized protein</fullName>
    </submittedName>
</protein>
<keyword evidence="2" id="KW-1185">Reference proteome</keyword>
<dbReference type="InterPro" id="IPR036322">
    <property type="entry name" value="WD40_repeat_dom_sf"/>
</dbReference>
<evidence type="ECO:0000313" key="2">
    <source>
        <dbReference type="Proteomes" id="UP001283361"/>
    </source>
</evidence>
<sequence length="180" mass="19852">MSGQMSHPDRRNRWRRASSIETQPTALQGSQFVHQKTLDNQIVLEHVLGMTVYSNSALTCDPRSGVVAYPAGCVLVLLDSVKNKQLGTLHAPRKSITAVSFSCDGRFVLTGESGLQPAVRVWDISTMAEVAMLRGHSFGIKTAVFSPRMRKIIVVGDAQDMMISVWSWPGKMMNSLNKFS</sequence>
<comment type="caution">
    <text evidence="1">The sequence shown here is derived from an EMBL/GenBank/DDBJ whole genome shotgun (WGS) entry which is preliminary data.</text>
</comment>
<dbReference type="Proteomes" id="UP001283361">
    <property type="component" value="Unassembled WGS sequence"/>
</dbReference>
<dbReference type="SUPFAM" id="SSF50978">
    <property type="entry name" value="WD40 repeat-like"/>
    <property type="match status" value="1"/>
</dbReference>
<proteinExistence type="predicted"/>
<reference evidence="1" key="1">
    <citation type="journal article" date="2023" name="G3 (Bethesda)">
        <title>A reference genome for the long-term kleptoplast-retaining sea slug Elysia crispata morphotype clarki.</title>
        <authorList>
            <person name="Eastman K.E."/>
            <person name="Pendleton A.L."/>
            <person name="Shaikh M.A."/>
            <person name="Suttiyut T."/>
            <person name="Ogas R."/>
            <person name="Tomko P."/>
            <person name="Gavelis G."/>
            <person name="Widhalm J.R."/>
            <person name="Wisecaver J.H."/>
        </authorList>
    </citation>
    <scope>NUCLEOTIDE SEQUENCE</scope>
    <source>
        <strain evidence="1">ECLA1</strain>
    </source>
</reference>
<accession>A0AAE0XR58</accession>
<dbReference type="PANTHER" id="PTHR44813:SF1">
    <property type="entry name" value="MITOGEN-ACTIVATED PROTEIN KINASE-BINDING PROTEIN 1"/>
    <property type="match status" value="1"/>
</dbReference>
<feature type="non-terminal residue" evidence="1">
    <location>
        <position position="180"/>
    </location>
</feature>
<dbReference type="EMBL" id="JAWDGP010007779">
    <property type="protein sequence ID" value="KAK3704969.1"/>
    <property type="molecule type" value="Genomic_DNA"/>
</dbReference>
<name>A0AAE0XR58_9GAST</name>
<dbReference type="SMART" id="SM00320">
    <property type="entry name" value="WD40"/>
    <property type="match status" value="2"/>
</dbReference>
<organism evidence="1 2">
    <name type="scientific">Elysia crispata</name>
    <name type="common">lettuce slug</name>
    <dbReference type="NCBI Taxonomy" id="231223"/>
    <lineage>
        <taxon>Eukaryota</taxon>
        <taxon>Metazoa</taxon>
        <taxon>Spiralia</taxon>
        <taxon>Lophotrochozoa</taxon>
        <taxon>Mollusca</taxon>
        <taxon>Gastropoda</taxon>
        <taxon>Heterobranchia</taxon>
        <taxon>Euthyneura</taxon>
        <taxon>Panpulmonata</taxon>
        <taxon>Sacoglossa</taxon>
        <taxon>Placobranchoidea</taxon>
        <taxon>Plakobranchidae</taxon>
        <taxon>Elysia</taxon>
    </lineage>
</organism>
<evidence type="ECO:0000313" key="1">
    <source>
        <dbReference type="EMBL" id="KAK3704969.1"/>
    </source>
</evidence>
<dbReference type="Pfam" id="PF00400">
    <property type="entry name" value="WD40"/>
    <property type="match status" value="2"/>
</dbReference>